<dbReference type="Proteomes" id="UP000292209">
    <property type="component" value="Unassembled WGS sequence"/>
</dbReference>
<sequence>MEKQDLNIVFKDYDPNQLMLLPKNLCDLLPLEHPARTVSAVIDRINIHLIIGHYSRIGASSYHPRMLLKVLLFGYLRNIYSSPKLEKEKELA</sequence>
<gene>
    <name evidence="2" type="ORF">BC751_3639</name>
</gene>
<evidence type="ECO:0000313" key="2">
    <source>
        <dbReference type="EMBL" id="RZS98010.1"/>
    </source>
</evidence>
<evidence type="ECO:0000313" key="3">
    <source>
        <dbReference type="Proteomes" id="UP000292209"/>
    </source>
</evidence>
<proteinExistence type="predicted"/>
<keyword evidence="3" id="KW-1185">Reference proteome</keyword>
<dbReference type="EMBL" id="SGXG01000001">
    <property type="protein sequence ID" value="RZS98010.1"/>
    <property type="molecule type" value="Genomic_DNA"/>
</dbReference>
<reference evidence="2 3" key="1">
    <citation type="submission" date="2019-02" db="EMBL/GenBank/DDBJ databases">
        <title>Genomic Encyclopedia of Archaeal and Bacterial Type Strains, Phase II (KMG-II): from individual species to whole genera.</title>
        <authorList>
            <person name="Goeker M."/>
        </authorList>
    </citation>
    <scope>NUCLEOTIDE SEQUENCE [LARGE SCALE GENOMIC DNA]</scope>
    <source>
        <strain evidence="2 3">DSM 21411</strain>
    </source>
</reference>
<dbReference type="Pfam" id="PF05598">
    <property type="entry name" value="DUF772"/>
    <property type="match status" value="1"/>
</dbReference>
<accession>A0A4Q7PED5</accession>
<evidence type="ECO:0000259" key="1">
    <source>
        <dbReference type="Pfam" id="PF05598"/>
    </source>
</evidence>
<dbReference type="PANTHER" id="PTHR33408">
    <property type="entry name" value="TRANSPOSASE"/>
    <property type="match status" value="1"/>
</dbReference>
<comment type="caution">
    <text evidence="2">The sequence shown here is derived from an EMBL/GenBank/DDBJ whole genome shotgun (WGS) entry which is preliminary data.</text>
</comment>
<dbReference type="InterPro" id="IPR008490">
    <property type="entry name" value="Transposase_InsH_N"/>
</dbReference>
<name>A0A4Q7PED5_9BACT</name>
<protein>
    <submittedName>
        <fullName evidence="2">Transposase-like protein DUF772</fullName>
    </submittedName>
</protein>
<dbReference type="AlphaFoldDB" id="A0A4Q7PED5"/>
<organism evidence="2 3">
    <name type="scientific">Cecembia calidifontis</name>
    <dbReference type="NCBI Taxonomy" id="1187080"/>
    <lineage>
        <taxon>Bacteria</taxon>
        <taxon>Pseudomonadati</taxon>
        <taxon>Bacteroidota</taxon>
        <taxon>Cytophagia</taxon>
        <taxon>Cytophagales</taxon>
        <taxon>Cyclobacteriaceae</taxon>
        <taxon>Cecembia</taxon>
    </lineage>
</organism>
<feature type="domain" description="Transposase InsH N-terminal" evidence="1">
    <location>
        <begin position="26"/>
        <end position="88"/>
    </location>
</feature>